<dbReference type="NCBIfam" id="TIGR01488">
    <property type="entry name" value="HAD-SF-IB"/>
    <property type="match status" value="1"/>
</dbReference>
<protein>
    <recommendedName>
        <fullName evidence="4">phosphoserine phosphatase</fullName>
        <ecNumber evidence="4">3.1.3.3</ecNumber>
    </recommendedName>
    <alternativeName>
        <fullName evidence="10">O-phosphoserine phosphohydrolase</fullName>
    </alternativeName>
</protein>
<dbReference type="CDD" id="cd07500">
    <property type="entry name" value="HAD_PSP"/>
    <property type="match status" value="1"/>
</dbReference>
<dbReference type="InterPro" id="IPR050582">
    <property type="entry name" value="HAD-like_SerB"/>
</dbReference>
<keyword evidence="14" id="KW-1185">Reference proteome</keyword>
<dbReference type="SFLD" id="SFLDF00029">
    <property type="entry name" value="phosphoserine_phosphatase"/>
    <property type="match status" value="1"/>
</dbReference>
<evidence type="ECO:0000256" key="9">
    <source>
        <dbReference type="ARBA" id="ARBA00023299"/>
    </source>
</evidence>
<dbReference type="Pfam" id="PF00702">
    <property type="entry name" value="Hydrolase"/>
    <property type="match status" value="1"/>
</dbReference>
<keyword evidence="7" id="KW-0378">Hydrolase</keyword>
<evidence type="ECO:0000256" key="6">
    <source>
        <dbReference type="ARBA" id="ARBA00022723"/>
    </source>
</evidence>
<dbReference type="GO" id="GO:0036424">
    <property type="term" value="F:L-phosphoserine phosphatase activity"/>
    <property type="evidence" value="ECO:0007669"/>
    <property type="project" value="InterPro"/>
</dbReference>
<evidence type="ECO:0000256" key="3">
    <source>
        <dbReference type="ARBA" id="ARBA00009184"/>
    </source>
</evidence>
<evidence type="ECO:0000256" key="5">
    <source>
        <dbReference type="ARBA" id="ARBA00022605"/>
    </source>
</evidence>
<evidence type="ECO:0000256" key="4">
    <source>
        <dbReference type="ARBA" id="ARBA00012640"/>
    </source>
</evidence>
<comment type="cofactor">
    <cofactor evidence="1">
        <name>Mg(2+)</name>
        <dbReference type="ChEBI" id="CHEBI:18420"/>
    </cofactor>
</comment>
<comment type="pathway">
    <text evidence="2">Amino-acid biosynthesis; L-serine biosynthesis; L-serine from 3-phospho-D-glycerate: step 3/3.</text>
</comment>
<dbReference type="Pfam" id="PF13740">
    <property type="entry name" value="ACT_6"/>
    <property type="match status" value="1"/>
</dbReference>
<dbReference type="Proteomes" id="UP000654075">
    <property type="component" value="Unassembled WGS sequence"/>
</dbReference>
<dbReference type="PANTHER" id="PTHR43344">
    <property type="entry name" value="PHOSPHOSERINE PHOSPHATASE"/>
    <property type="match status" value="1"/>
</dbReference>
<dbReference type="InterPro" id="IPR036412">
    <property type="entry name" value="HAD-like_sf"/>
</dbReference>
<comment type="caution">
    <text evidence="13">The sequence shown here is derived from an EMBL/GenBank/DDBJ whole genome shotgun (WGS) entry which is preliminary data.</text>
</comment>
<dbReference type="GO" id="GO:0006564">
    <property type="term" value="P:L-serine biosynthetic process"/>
    <property type="evidence" value="ECO:0007669"/>
    <property type="project" value="UniProtKB-KW"/>
</dbReference>
<keyword evidence="8" id="KW-0460">Magnesium</keyword>
<dbReference type="SUPFAM" id="SSF56784">
    <property type="entry name" value="HAD-like"/>
    <property type="match status" value="2"/>
</dbReference>
<dbReference type="Pfam" id="PF12710">
    <property type="entry name" value="HAD"/>
    <property type="match status" value="1"/>
</dbReference>
<name>A0A813F993_POLGL</name>
<accession>A0A813F993</accession>
<dbReference type="PANTHER" id="PTHR43344:SF2">
    <property type="entry name" value="PHOSPHOSERINE PHOSPHATASE"/>
    <property type="match status" value="1"/>
</dbReference>
<dbReference type="OrthoDB" id="27226at2759"/>
<dbReference type="EC" id="3.1.3.3" evidence="4"/>
<organism evidence="13 14">
    <name type="scientific">Polarella glacialis</name>
    <name type="common">Dinoflagellate</name>
    <dbReference type="NCBI Taxonomy" id="89957"/>
    <lineage>
        <taxon>Eukaryota</taxon>
        <taxon>Sar</taxon>
        <taxon>Alveolata</taxon>
        <taxon>Dinophyceae</taxon>
        <taxon>Suessiales</taxon>
        <taxon>Suessiaceae</taxon>
        <taxon>Polarella</taxon>
    </lineage>
</organism>
<evidence type="ECO:0000256" key="12">
    <source>
        <dbReference type="SAM" id="MobiDB-lite"/>
    </source>
</evidence>
<keyword evidence="5" id="KW-0028">Amino-acid biosynthesis</keyword>
<dbReference type="InterPro" id="IPR004469">
    <property type="entry name" value="PSP"/>
</dbReference>
<feature type="active site" description="Proton donor" evidence="11">
    <location>
        <position position="686"/>
    </location>
</feature>
<dbReference type="AlphaFoldDB" id="A0A813F993"/>
<sequence>MAVPGRGITDAGYPVQMQTKASEPEPENGAVERLELEQANGATHGGYLVVTVQGPNGPNRMAPFIAIIGKMEHQARIVDMAQYVIENSLVFSLMLEHGADSSISLIKELVTTSRNLNLNVSFSFGGGPDPNGPCPWPVGGAPPGSHPCTEELIASINVAVKGSLPAMLLHEMFEYLANTGGKLLEVKHKRDDRFSFNKECTKVSLRVRCPGVPISELYLNLQRICRVHSAEVAVREWEGMDRPNGKSLVVFGLSDVLCPYDVLDKVLVEAGIDPATVKCGNCKDSGAKAKVAALRGKDAVCMQRAAEKLEFTKGARLVCHSLKEIGFRLAVISSTGCRLILERVKQELGLDYAISRDLEVDKDNTFTGQYAGDHKEEGTAFNKADYLQLMAERDGIDLKNVILVGTFTQGMSDEAVRLSLDTFGPSIHFHAPESKKPCLLSMLYLLGFSGFDVDEMQCQRLKQEINGQALKEVIPEADVMSGASSPKMNPEVPPGSRRYLLRVRCEGNDLQSFAQLMEPLIPFCKAGTCTIERIQQVTLMSENALMGLSLTVNGLDPEAALKDMLLQSHRLGLTVDWDEQDSEQAMVPRTQYMSVTVVQRPVLQASRLAVIFQSLALLRVDITRFERLSEESNFSALQITAIVPPESQATLRGRLLALSKELEVDIAFQMDGIERWGRRMVVFDMDSTLIQQEVIDELAKQCGVEDVVGEITERAMRGELDFHQSLRERVALLKGHNSEKLFNSVIRQLVYTPGALQLCRTLKRLGYKMAVISGGFMPCAREVQRTLGLDYAFANTLETDRDGLLTGQTVGAVVTPHRKQALLAMIAQVEGCQLRQTIAVGDGSNDIPMLNSAGLGVAYCAKPKVQAAAEFRVNNKDLSTVLFLIGLSETAARRLLARANQADA</sequence>
<feature type="region of interest" description="Disordered" evidence="12">
    <location>
        <begin position="1"/>
        <end position="28"/>
    </location>
</feature>
<evidence type="ECO:0000256" key="1">
    <source>
        <dbReference type="ARBA" id="ARBA00001946"/>
    </source>
</evidence>
<proteinExistence type="inferred from homology"/>
<dbReference type="GO" id="GO:0005737">
    <property type="term" value="C:cytoplasm"/>
    <property type="evidence" value="ECO:0007669"/>
    <property type="project" value="TreeGrafter"/>
</dbReference>
<comment type="similarity">
    <text evidence="3">Belongs to the HAD-like hydrolase superfamily. SerB family.</text>
</comment>
<dbReference type="SFLD" id="SFLDG01136">
    <property type="entry name" value="C1.6:_Phosphoserine_Phosphatas"/>
    <property type="match status" value="1"/>
</dbReference>
<dbReference type="SFLD" id="SFLDG01137">
    <property type="entry name" value="C1.6.1:_Phosphoserine_Phosphat"/>
    <property type="match status" value="1"/>
</dbReference>
<dbReference type="InterPro" id="IPR023214">
    <property type="entry name" value="HAD_sf"/>
</dbReference>
<dbReference type="EMBL" id="CAJNNV010022630">
    <property type="protein sequence ID" value="CAE8608233.1"/>
    <property type="molecule type" value="Genomic_DNA"/>
</dbReference>
<evidence type="ECO:0000313" key="13">
    <source>
        <dbReference type="EMBL" id="CAE8608233.1"/>
    </source>
</evidence>
<evidence type="ECO:0000256" key="11">
    <source>
        <dbReference type="PIRSR" id="PIRSR604469-1"/>
    </source>
</evidence>
<dbReference type="Gene3D" id="3.40.50.1000">
    <property type="entry name" value="HAD superfamily/HAD-like"/>
    <property type="match status" value="2"/>
</dbReference>
<keyword evidence="6" id="KW-0479">Metal-binding</keyword>
<feature type="active site" description="Nucleophile" evidence="11">
    <location>
        <position position="684"/>
    </location>
</feature>
<reference evidence="13" key="1">
    <citation type="submission" date="2021-02" db="EMBL/GenBank/DDBJ databases">
        <authorList>
            <person name="Dougan E. K."/>
            <person name="Rhodes N."/>
            <person name="Thang M."/>
            <person name="Chan C."/>
        </authorList>
    </citation>
    <scope>NUCLEOTIDE SEQUENCE</scope>
</reference>
<keyword evidence="9" id="KW-0718">Serine biosynthesis</keyword>
<evidence type="ECO:0000256" key="10">
    <source>
        <dbReference type="ARBA" id="ARBA00031693"/>
    </source>
</evidence>
<dbReference type="UniPathway" id="UPA00135">
    <property type="reaction ID" value="UER00198"/>
</dbReference>
<gene>
    <name evidence="13" type="ORF">PGLA1383_LOCUS26104</name>
</gene>
<dbReference type="SFLD" id="SFLDS00003">
    <property type="entry name" value="Haloacid_Dehalogenase"/>
    <property type="match status" value="1"/>
</dbReference>
<dbReference type="GO" id="GO:0000287">
    <property type="term" value="F:magnesium ion binding"/>
    <property type="evidence" value="ECO:0007669"/>
    <property type="project" value="TreeGrafter"/>
</dbReference>
<evidence type="ECO:0000256" key="7">
    <source>
        <dbReference type="ARBA" id="ARBA00022801"/>
    </source>
</evidence>
<evidence type="ECO:0000256" key="2">
    <source>
        <dbReference type="ARBA" id="ARBA00005135"/>
    </source>
</evidence>
<evidence type="ECO:0000313" key="14">
    <source>
        <dbReference type="Proteomes" id="UP000654075"/>
    </source>
</evidence>
<evidence type="ECO:0000256" key="8">
    <source>
        <dbReference type="ARBA" id="ARBA00022842"/>
    </source>
</evidence>
<dbReference type="NCBIfam" id="TIGR00338">
    <property type="entry name" value="serB"/>
    <property type="match status" value="1"/>
</dbReference>